<dbReference type="InterPro" id="IPR009057">
    <property type="entry name" value="Homeodomain-like_sf"/>
</dbReference>
<dbReference type="PANTHER" id="PTHR46796:SF6">
    <property type="entry name" value="ARAC SUBFAMILY"/>
    <property type="match status" value="1"/>
</dbReference>
<feature type="region of interest" description="Disordered" evidence="4">
    <location>
        <begin position="311"/>
        <end position="338"/>
    </location>
</feature>
<dbReference type="AlphaFoldDB" id="A0A4R4TEE4"/>
<evidence type="ECO:0000256" key="4">
    <source>
        <dbReference type="SAM" id="MobiDB-lite"/>
    </source>
</evidence>
<evidence type="ECO:0000256" key="2">
    <source>
        <dbReference type="ARBA" id="ARBA00023125"/>
    </source>
</evidence>
<organism evidence="6 7">
    <name type="scientific">Streptomyces hainanensis</name>
    <dbReference type="NCBI Taxonomy" id="402648"/>
    <lineage>
        <taxon>Bacteria</taxon>
        <taxon>Bacillati</taxon>
        <taxon>Actinomycetota</taxon>
        <taxon>Actinomycetes</taxon>
        <taxon>Kitasatosporales</taxon>
        <taxon>Streptomycetaceae</taxon>
        <taxon>Streptomyces</taxon>
    </lineage>
</organism>
<dbReference type="EMBL" id="SMKI01000233">
    <property type="protein sequence ID" value="TDC72709.1"/>
    <property type="molecule type" value="Genomic_DNA"/>
</dbReference>
<dbReference type="InterPro" id="IPR018060">
    <property type="entry name" value="HTH_AraC"/>
</dbReference>
<comment type="caution">
    <text evidence="6">The sequence shown here is derived from an EMBL/GenBank/DDBJ whole genome shotgun (WGS) entry which is preliminary data.</text>
</comment>
<keyword evidence="2" id="KW-0238">DNA-binding</keyword>
<dbReference type="PRINTS" id="PR00032">
    <property type="entry name" value="HTHARAC"/>
</dbReference>
<dbReference type="Gene3D" id="1.10.10.60">
    <property type="entry name" value="Homeodomain-like"/>
    <property type="match status" value="1"/>
</dbReference>
<name>A0A4R4TEE4_9ACTN</name>
<accession>A0A4R4TEE4</accession>
<evidence type="ECO:0000313" key="6">
    <source>
        <dbReference type="EMBL" id="TDC72709.1"/>
    </source>
</evidence>
<evidence type="ECO:0000313" key="7">
    <source>
        <dbReference type="Proteomes" id="UP000295345"/>
    </source>
</evidence>
<feature type="domain" description="HTH araC/xylS-type" evidence="5">
    <location>
        <begin position="214"/>
        <end position="315"/>
    </location>
</feature>
<evidence type="ECO:0000256" key="3">
    <source>
        <dbReference type="ARBA" id="ARBA00023163"/>
    </source>
</evidence>
<feature type="compositionally biased region" description="Gly residues" evidence="4">
    <location>
        <begin position="327"/>
        <end position="338"/>
    </location>
</feature>
<dbReference type="Proteomes" id="UP000295345">
    <property type="component" value="Unassembled WGS sequence"/>
</dbReference>
<dbReference type="Pfam" id="PF12833">
    <property type="entry name" value="HTH_18"/>
    <property type="match status" value="1"/>
</dbReference>
<dbReference type="PROSITE" id="PS01124">
    <property type="entry name" value="HTH_ARAC_FAMILY_2"/>
    <property type="match status" value="1"/>
</dbReference>
<dbReference type="InterPro" id="IPR020449">
    <property type="entry name" value="Tscrpt_reg_AraC-type_HTH"/>
</dbReference>
<sequence length="338" mass="36772">MSPVLDTAFIPPRDREEVLRHAVWESMVAVDIDHRPPAEGISARVGLGAVGPLRICSARATAVTIRRTERLAREDEEPAVTLGLQLTGTSLVVQNGRECLLRPGECAVYESVAPYTHLFDEGVDYHFLRFPRAALALPERVLRDVTAVPLGPDNPVARLAFTYFSQLAVSDDMRRGGHADAVVAPSIELLRAVLASQHGNSGLASGPLDATLSLRITQYIRAHLADPGLSAARIAAAHGISVRHLYAVLSRSGISLGDWIRTHRLAECRRELAGPNGRRRTIAAIGRRWGFVDATHFSKVFKRAYGISPRDWRDQNHPRTQALRAGRPGGRPGGATAP</sequence>
<dbReference type="SUPFAM" id="SSF46689">
    <property type="entry name" value="Homeodomain-like"/>
    <property type="match status" value="1"/>
</dbReference>
<keyword evidence="1" id="KW-0805">Transcription regulation</keyword>
<dbReference type="GO" id="GO:0003700">
    <property type="term" value="F:DNA-binding transcription factor activity"/>
    <property type="evidence" value="ECO:0007669"/>
    <property type="project" value="InterPro"/>
</dbReference>
<reference evidence="6 7" key="1">
    <citation type="submission" date="2019-03" db="EMBL/GenBank/DDBJ databases">
        <title>Draft genome sequences of novel Actinobacteria.</title>
        <authorList>
            <person name="Sahin N."/>
            <person name="Ay H."/>
            <person name="Saygin H."/>
        </authorList>
    </citation>
    <scope>NUCLEOTIDE SEQUENCE [LARGE SCALE GENOMIC DNA]</scope>
    <source>
        <strain evidence="6 7">DSM 41900</strain>
    </source>
</reference>
<dbReference type="InterPro" id="IPR035418">
    <property type="entry name" value="AraC-bd_2"/>
</dbReference>
<proteinExistence type="predicted"/>
<keyword evidence="7" id="KW-1185">Reference proteome</keyword>
<keyword evidence="3" id="KW-0804">Transcription</keyword>
<dbReference type="PANTHER" id="PTHR46796">
    <property type="entry name" value="HTH-TYPE TRANSCRIPTIONAL ACTIVATOR RHAS-RELATED"/>
    <property type="match status" value="1"/>
</dbReference>
<evidence type="ECO:0000259" key="5">
    <source>
        <dbReference type="PROSITE" id="PS01124"/>
    </source>
</evidence>
<evidence type="ECO:0000256" key="1">
    <source>
        <dbReference type="ARBA" id="ARBA00023015"/>
    </source>
</evidence>
<dbReference type="InterPro" id="IPR050204">
    <property type="entry name" value="AraC_XylS_family_regulators"/>
</dbReference>
<dbReference type="OrthoDB" id="9799345at2"/>
<protein>
    <submittedName>
        <fullName evidence="6">Helix-turn-helix domain-containing protein</fullName>
    </submittedName>
</protein>
<dbReference type="Pfam" id="PF14525">
    <property type="entry name" value="AraC_binding_2"/>
    <property type="match status" value="1"/>
</dbReference>
<dbReference type="RefSeq" id="WP_132819659.1">
    <property type="nucleotide sequence ID" value="NZ_SMKI01000233.1"/>
</dbReference>
<gene>
    <name evidence="6" type="ORF">E1283_21015</name>
</gene>
<dbReference type="SMART" id="SM00342">
    <property type="entry name" value="HTH_ARAC"/>
    <property type="match status" value="1"/>
</dbReference>
<dbReference type="GO" id="GO:0043565">
    <property type="term" value="F:sequence-specific DNA binding"/>
    <property type="evidence" value="ECO:0007669"/>
    <property type="project" value="InterPro"/>
</dbReference>